<sequence>MALSGATMSVEPESFYQAIESGQGYNAFISVNTGLSAASGTEGALAGMYIAVKDNIHVAGLPNSAGTVMLKDFVPKEDAVVIARLKAAGAQIIGKNNMHELAYGITSNNAAYGAVHNAVNFDYMAGGSSGGTASAVALGMATAGLGTDTGGSSRIPAALNGVVGFRPTTGRYSNSGMTMISNTRDTVGPITNTVADAVLMDRILSANSKAAPQINISQLRLGVPRDYFYLDLDPDVARVTEQLLIRLTDAGAELVEADIKDISHLNEKVGFPLV</sequence>
<dbReference type="PANTHER" id="PTHR11895">
    <property type="entry name" value="TRANSAMIDASE"/>
    <property type="match status" value="1"/>
</dbReference>
<accession>A0A382SFX2</accession>
<dbReference type="AlphaFoldDB" id="A0A382SFX2"/>
<dbReference type="Pfam" id="PF01425">
    <property type="entry name" value="Amidase"/>
    <property type="match status" value="1"/>
</dbReference>
<protein>
    <recommendedName>
        <fullName evidence="1">Amidase domain-containing protein</fullName>
    </recommendedName>
</protein>
<gene>
    <name evidence="2" type="ORF">METZ01_LOCUS361316</name>
</gene>
<proteinExistence type="predicted"/>
<dbReference type="InterPro" id="IPR023631">
    <property type="entry name" value="Amidase_dom"/>
</dbReference>
<dbReference type="GO" id="GO:0003824">
    <property type="term" value="F:catalytic activity"/>
    <property type="evidence" value="ECO:0007669"/>
    <property type="project" value="InterPro"/>
</dbReference>
<feature type="non-terminal residue" evidence="2">
    <location>
        <position position="274"/>
    </location>
</feature>
<reference evidence="2" key="1">
    <citation type="submission" date="2018-05" db="EMBL/GenBank/DDBJ databases">
        <authorList>
            <person name="Lanie J.A."/>
            <person name="Ng W.-L."/>
            <person name="Kazmierczak K.M."/>
            <person name="Andrzejewski T.M."/>
            <person name="Davidsen T.M."/>
            <person name="Wayne K.J."/>
            <person name="Tettelin H."/>
            <person name="Glass J.I."/>
            <person name="Rusch D."/>
            <person name="Podicherti R."/>
            <person name="Tsui H.-C.T."/>
            <person name="Winkler M.E."/>
        </authorList>
    </citation>
    <scope>NUCLEOTIDE SEQUENCE</scope>
</reference>
<evidence type="ECO:0000313" key="2">
    <source>
        <dbReference type="EMBL" id="SVD08462.1"/>
    </source>
</evidence>
<organism evidence="2">
    <name type="scientific">marine metagenome</name>
    <dbReference type="NCBI Taxonomy" id="408172"/>
    <lineage>
        <taxon>unclassified sequences</taxon>
        <taxon>metagenomes</taxon>
        <taxon>ecological metagenomes</taxon>
    </lineage>
</organism>
<dbReference type="InterPro" id="IPR000120">
    <property type="entry name" value="Amidase"/>
</dbReference>
<name>A0A382SFX2_9ZZZZ</name>
<dbReference type="EMBL" id="UINC01128600">
    <property type="protein sequence ID" value="SVD08462.1"/>
    <property type="molecule type" value="Genomic_DNA"/>
</dbReference>
<evidence type="ECO:0000259" key="1">
    <source>
        <dbReference type="Pfam" id="PF01425"/>
    </source>
</evidence>
<dbReference type="PANTHER" id="PTHR11895:SF151">
    <property type="entry name" value="GLUTAMYL-TRNA(GLN) AMIDOTRANSFERASE SUBUNIT A"/>
    <property type="match status" value="1"/>
</dbReference>
<feature type="domain" description="Amidase" evidence="1">
    <location>
        <begin position="39"/>
        <end position="267"/>
    </location>
</feature>
<dbReference type="InterPro" id="IPR036928">
    <property type="entry name" value="AS_sf"/>
</dbReference>
<dbReference type="SUPFAM" id="SSF75304">
    <property type="entry name" value="Amidase signature (AS) enzymes"/>
    <property type="match status" value="1"/>
</dbReference>
<dbReference type="Gene3D" id="3.90.1300.10">
    <property type="entry name" value="Amidase signature (AS) domain"/>
    <property type="match status" value="1"/>
</dbReference>